<feature type="non-terminal residue" evidence="1">
    <location>
        <position position="1"/>
    </location>
</feature>
<dbReference type="EMBL" id="CAJVCH010246996">
    <property type="protein sequence ID" value="CAG7733324.1"/>
    <property type="molecule type" value="Genomic_DNA"/>
</dbReference>
<comment type="caution">
    <text evidence="1">The sequence shown here is derived from an EMBL/GenBank/DDBJ whole genome shotgun (WGS) entry which is preliminary data.</text>
</comment>
<evidence type="ECO:0000313" key="2">
    <source>
        <dbReference type="Proteomes" id="UP000708208"/>
    </source>
</evidence>
<evidence type="ECO:0008006" key="3">
    <source>
        <dbReference type="Google" id="ProtNLM"/>
    </source>
</evidence>
<keyword evidence="2" id="KW-1185">Reference proteome</keyword>
<reference evidence="1" key="1">
    <citation type="submission" date="2021-06" db="EMBL/GenBank/DDBJ databases">
        <authorList>
            <person name="Hodson N. C."/>
            <person name="Mongue J. A."/>
            <person name="Jaron S. K."/>
        </authorList>
    </citation>
    <scope>NUCLEOTIDE SEQUENCE</scope>
</reference>
<dbReference type="PANTHER" id="PTHR47331">
    <property type="entry name" value="PHD-TYPE DOMAIN-CONTAINING PROTEIN"/>
    <property type="match status" value="1"/>
</dbReference>
<dbReference type="AlphaFoldDB" id="A0A8J2P6Q4"/>
<name>A0A8J2P6Q4_9HEXA</name>
<protein>
    <recommendedName>
        <fullName evidence="3">CCHC-type domain-containing protein</fullName>
    </recommendedName>
</protein>
<sequence length="254" mass="28987">MEGEFGEVRRSQRLLGIPPENCAFTLPGLQRGQRNGETVAAETNQESLIQFPETLSVATGTSHRRSNRIGKAEEQFLLTKQRLQTEKKIEEKRLEMEKFRIDEGLEDEINDHVSVFQIPEMFASDANRLTVEPSLLDFQAWLAEEAITASLMPSNVMETEEKVKFEHKGKEKKVVFTAVNKVDKGCYHCTKEGHGLLDCKEFQKVSTQLRWKTVKTNNLCYSCLAKGADCKKKVTCGIDDCERNHHKLLHKTEE</sequence>
<evidence type="ECO:0000313" key="1">
    <source>
        <dbReference type="EMBL" id="CAG7733324.1"/>
    </source>
</evidence>
<organism evidence="1 2">
    <name type="scientific">Allacma fusca</name>
    <dbReference type="NCBI Taxonomy" id="39272"/>
    <lineage>
        <taxon>Eukaryota</taxon>
        <taxon>Metazoa</taxon>
        <taxon>Ecdysozoa</taxon>
        <taxon>Arthropoda</taxon>
        <taxon>Hexapoda</taxon>
        <taxon>Collembola</taxon>
        <taxon>Symphypleona</taxon>
        <taxon>Sminthuridae</taxon>
        <taxon>Allacma</taxon>
    </lineage>
</organism>
<accession>A0A8J2P6Q4</accession>
<dbReference type="OrthoDB" id="6348136at2759"/>
<dbReference type="Proteomes" id="UP000708208">
    <property type="component" value="Unassembled WGS sequence"/>
</dbReference>
<gene>
    <name evidence="1" type="ORF">AFUS01_LOCUS21777</name>
</gene>
<proteinExistence type="predicted"/>
<dbReference type="PANTHER" id="PTHR47331:SF1">
    <property type="entry name" value="GAG-LIKE PROTEIN"/>
    <property type="match status" value="1"/>
</dbReference>